<sequence>MVSVSLWTTIVIIFGSLCDGGKILVVPLEGSHWVNMDIILKALHGRGHNVDVMRTYNSWFVKENSTYYNSINVPNTKGINEEFVKDVLNNMIDYERGKSSWLGGVWLFWDMVRAIYESHEMVCQFITNILESEEILKTLMEKQYDLVLTDPGWGAGIILAHKLKVPMVYNVRWTSNGEGHFEIAPSPMSYIPITGSKNTDKMNFFQRVENIFFYLLMDIQCSRFNLAQYQAVCDKYFDPPVRFQELLQGADIWLMRVDFVFEFPRPTMPNIIYIGGFQCKPASALPHDLENFMQSSGEHGVVIMSLGSFISVLPDELTEEIASAFARLPQKVIWRYTGKRPSTLGNNTLLIDWMPQNDLLGHPKTKLFIAHGGTNGVQEALYHGVPVVGIPLFFDQYDNLVRLQSRGGAKIVTIATLDKNTLHATIQEVISDPSYRLSMQRLSHLHRDTPVKPLDSALFWIEFVIRHKGKMTPFSKNMFSVPLWIPITILFGSFCDGGKILVVPLEGSHWLNMDIIIKALHDQGHSVDVLRTSNSWFIKENSTYYSSITIPNTKGMDEEFVDDMLSKAIDYEKGKINWLDHVWMYLDTLNHIYKINEMVCQLITNMFESVEIMKMFKEKQYDLVLTDPVWGAGILLAHKLKLPTVYNVRWIITVEGHFEVAPSPLSYIPITSSRNTDKMNFFQRVQNVFYYWLMYFQYGYFNLAQYQALCDKYFDPPVRFHELLQGADIWLMRVDFVFEFPRPTMPNIIYVGGFQCKPANALPHDLENFMQSSGEHGVVIMSLGSFISVLPDELTEEIAAALAHLPQKVIWRYTGKRPSTLGNNTLLVDWMPQNDLLGHPKTKLFIAHGGTNGVQEALYHGVPVVGIPLFFDQYDNLLRLQERGGAKIVTIATLDKNTLHAAIQEVISDPSYRLSMQRLSHLHRDTPVKPLDSALFWIEFVMRHKGAAHLRSDSYKLPCKELDMNTLTNTLHLSKEKKILFLYAFTIL</sequence>
<dbReference type="SUPFAM" id="SSF53756">
    <property type="entry name" value="UDP-Glycosyltransferase/glycogen phosphorylase"/>
    <property type="match status" value="2"/>
</dbReference>
<dbReference type="Pfam" id="PF00201">
    <property type="entry name" value="UDPGT"/>
    <property type="match status" value="2"/>
</dbReference>
<dbReference type="InterPro" id="IPR050271">
    <property type="entry name" value="UDP-glycosyltransferase"/>
</dbReference>
<keyword evidence="4" id="KW-0732">Signal</keyword>
<evidence type="ECO:0000256" key="2">
    <source>
        <dbReference type="ARBA" id="ARBA00022676"/>
    </source>
</evidence>
<evidence type="ECO:0000313" key="5">
    <source>
        <dbReference type="EMBL" id="KAI2653968.1"/>
    </source>
</evidence>
<proteinExistence type="inferred from homology"/>
<dbReference type="EMBL" id="JACTAM010000018">
    <property type="protein sequence ID" value="KAI2653968.1"/>
    <property type="molecule type" value="Genomic_DNA"/>
</dbReference>
<keyword evidence="2" id="KW-0328">Glycosyltransferase</keyword>
<keyword evidence="3" id="KW-0808">Transferase</keyword>
<dbReference type="PANTHER" id="PTHR48043">
    <property type="entry name" value="EG:EG0003.4 PROTEIN-RELATED"/>
    <property type="match status" value="1"/>
</dbReference>
<dbReference type="PANTHER" id="PTHR48043:SF48">
    <property type="entry name" value="UDP GLUCURONOSYLTRANSFERASE 5 FAMILY, POLYPEPTIDE C2-RELATED"/>
    <property type="match status" value="1"/>
</dbReference>
<evidence type="ECO:0000313" key="6">
    <source>
        <dbReference type="Proteomes" id="UP000830375"/>
    </source>
</evidence>
<gene>
    <name evidence="5" type="ORF">H4Q32_014344</name>
</gene>
<organism evidence="5 6">
    <name type="scientific">Labeo rohita</name>
    <name type="common">Indian major carp</name>
    <name type="synonym">Cyprinus rohita</name>
    <dbReference type="NCBI Taxonomy" id="84645"/>
    <lineage>
        <taxon>Eukaryota</taxon>
        <taxon>Metazoa</taxon>
        <taxon>Chordata</taxon>
        <taxon>Craniata</taxon>
        <taxon>Vertebrata</taxon>
        <taxon>Euteleostomi</taxon>
        <taxon>Actinopterygii</taxon>
        <taxon>Neopterygii</taxon>
        <taxon>Teleostei</taxon>
        <taxon>Ostariophysi</taxon>
        <taxon>Cypriniformes</taxon>
        <taxon>Cyprinidae</taxon>
        <taxon>Labeoninae</taxon>
        <taxon>Labeonini</taxon>
        <taxon>Labeo</taxon>
    </lineage>
</organism>
<feature type="chain" id="PRO_5047129184" evidence="4">
    <location>
        <begin position="21"/>
        <end position="988"/>
    </location>
</feature>
<dbReference type="Gene3D" id="3.40.50.2000">
    <property type="entry name" value="Glycogen Phosphorylase B"/>
    <property type="match status" value="2"/>
</dbReference>
<dbReference type="InterPro" id="IPR002213">
    <property type="entry name" value="UDP_glucos_trans"/>
</dbReference>
<comment type="similarity">
    <text evidence="1">Belongs to the UDP-glycosyltransferase family.</text>
</comment>
<comment type="caution">
    <text evidence="5">The sequence shown here is derived from an EMBL/GenBank/DDBJ whole genome shotgun (WGS) entry which is preliminary data.</text>
</comment>
<dbReference type="Proteomes" id="UP000830375">
    <property type="component" value="Unassembled WGS sequence"/>
</dbReference>
<keyword evidence="6" id="KW-1185">Reference proteome</keyword>
<evidence type="ECO:0000256" key="3">
    <source>
        <dbReference type="ARBA" id="ARBA00022679"/>
    </source>
</evidence>
<dbReference type="PROSITE" id="PS00375">
    <property type="entry name" value="UDPGT"/>
    <property type="match status" value="2"/>
</dbReference>
<evidence type="ECO:0000256" key="4">
    <source>
        <dbReference type="SAM" id="SignalP"/>
    </source>
</evidence>
<protein>
    <submittedName>
        <fullName evidence="5">UDP-glucuronosyltransferase 2A2</fullName>
    </submittedName>
</protein>
<accession>A0ABQ8LWD6</accession>
<feature type="signal peptide" evidence="4">
    <location>
        <begin position="1"/>
        <end position="20"/>
    </location>
</feature>
<reference evidence="5 6" key="1">
    <citation type="submission" date="2022-01" db="EMBL/GenBank/DDBJ databases">
        <title>A high-quality chromosome-level genome assembly of rohu carp, Labeo rohita.</title>
        <authorList>
            <person name="Arick M.A. II"/>
            <person name="Hsu C.-Y."/>
            <person name="Magbanua Z."/>
            <person name="Pechanova O."/>
            <person name="Grover C."/>
            <person name="Miller E."/>
            <person name="Thrash A."/>
            <person name="Ezzel L."/>
            <person name="Alam S."/>
            <person name="Benzie J."/>
            <person name="Hamilton M."/>
            <person name="Karsi A."/>
            <person name="Lawrence M.L."/>
            <person name="Peterson D.G."/>
        </authorList>
    </citation>
    <scope>NUCLEOTIDE SEQUENCE [LARGE SCALE GENOMIC DNA]</scope>
    <source>
        <strain evidence="6">BAU-BD-2019</strain>
        <tissue evidence="5">Blood</tissue>
    </source>
</reference>
<name>A0ABQ8LWD6_LABRO</name>
<evidence type="ECO:0000256" key="1">
    <source>
        <dbReference type="ARBA" id="ARBA00009995"/>
    </source>
</evidence>
<dbReference type="CDD" id="cd03784">
    <property type="entry name" value="GT1_Gtf-like"/>
    <property type="match status" value="2"/>
</dbReference>
<dbReference type="InterPro" id="IPR035595">
    <property type="entry name" value="UDP_glycos_trans_CS"/>
</dbReference>